<feature type="non-terminal residue" evidence="1">
    <location>
        <position position="1"/>
    </location>
</feature>
<dbReference type="Proteomes" id="UP000054217">
    <property type="component" value="Unassembled WGS sequence"/>
</dbReference>
<evidence type="ECO:0000313" key="1">
    <source>
        <dbReference type="EMBL" id="KIN96420.1"/>
    </source>
</evidence>
<protein>
    <submittedName>
        <fullName evidence="1">Uncharacterized protein</fullName>
    </submittedName>
</protein>
<keyword evidence="2" id="KW-1185">Reference proteome</keyword>
<reference evidence="2" key="2">
    <citation type="submission" date="2015-01" db="EMBL/GenBank/DDBJ databases">
        <title>Evolutionary Origins and Diversification of the Mycorrhizal Mutualists.</title>
        <authorList>
            <consortium name="DOE Joint Genome Institute"/>
            <consortium name="Mycorrhizal Genomics Consortium"/>
            <person name="Kohler A."/>
            <person name="Kuo A."/>
            <person name="Nagy L.G."/>
            <person name="Floudas D."/>
            <person name="Copeland A."/>
            <person name="Barry K.W."/>
            <person name="Cichocki N."/>
            <person name="Veneault-Fourrey C."/>
            <person name="LaButti K."/>
            <person name="Lindquist E.A."/>
            <person name="Lipzen A."/>
            <person name="Lundell T."/>
            <person name="Morin E."/>
            <person name="Murat C."/>
            <person name="Riley R."/>
            <person name="Ohm R."/>
            <person name="Sun H."/>
            <person name="Tunlid A."/>
            <person name="Henrissat B."/>
            <person name="Grigoriev I.V."/>
            <person name="Hibbett D.S."/>
            <person name="Martin F."/>
        </authorList>
    </citation>
    <scope>NUCLEOTIDE SEQUENCE [LARGE SCALE GENOMIC DNA]</scope>
    <source>
        <strain evidence="2">Marx 270</strain>
    </source>
</reference>
<dbReference type="InParanoid" id="A0A0C3NLC3"/>
<dbReference type="OrthoDB" id="2804090at2759"/>
<organism evidence="1 2">
    <name type="scientific">Pisolithus tinctorius Marx 270</name>
    <dbReference type="NCBI Taxonomy" id="870435"/>
    <lineage>
        <taxon>Eukaryota</taxon>
        <taxon>Fungi</taxon>
        <taxon>Dikarya</taxon>
        <taxon>Basidiomycota</taxon>
        <taxon>Agaricomycotina</taxon>
        <taxon>Agaricomycetes</taxon>
        <taxon>Agaricomycetidae</taxon>
        <taxon>Boletales</taxon>
        <taxon>Sclerodermatineae</taxon>
        <taxon>Pisolithaceae</taxon>
        <taxon>Pisolithus</taxon>
    </lineage>
</organism>
<dbReference type="EMBL" id="KN832047">
    <property type="protein sequence ID" value="KIN96420.1"/>
    <property type="molecule type" value="Genomic_DNA"/>
</dbReference>
<proteinExistence type="predicted"/>
<accession>A0A0C3NLC3</accession>
<dbReference type="HOGENOM" id="CLU_016057_0_0_1"/>
<gene>
    <name evidence="1" type="ORF">M404DRAFT_163166</name>
</gene>
<dbReference type="AlphaFoldDB" id="A0A0C3NLC3"/>
<evidence type="ECO:0000313" key="2">
    <source>
        <dbReference type="Proteomes" id="UP000054217"/>
    </source>
</evidence>
<name>A0A0C3NLC3_PISTI</name>
<reference evidence="1 2" key="1">
    <citation type="submission" date="2014-04" db="EMBL/GenBank/DDBJ databases">
        <authorList>
            <consortium name="DOE Joint Genome Institute"/>
            <person name="Kuo A."/>
            <person name="Kohler A."/>
            <person name="Costa M.D."/>
            <person name="Nagy L.G."/>
            <person name="Floudas D."/>
            <person name="Copeland A."/>
            <person name="Barry K.W."/>
            <person name="Cichocki N."/>
            <person name="Veneault-Fourrey C."/>
            <person name="LaButti K."/>
            <person name="Lindquist E.A."/>
            <person name="Lipzen A."/>
            <person name="Lundell T."/>
            <person name="Morin E."/>
            <person name="Murat C."/>
            <person name="Sun H."/>
            <person name="Tunlid A."/>
            <person name="Henrissat B."/>
            <person name="Grigoriev I.V."/>
            <person name="Hibbett D.S."/>
            <person name="Martin F."/>
            <person name="Nordberg H.P."/>
            <person name="Cantor M.N."/>
            <person name="Hua S.X."/>
        </authorList>
    </citation>
    <scope>NUCLEOTIDE SEQUENCE [LARGE SCALE GENOMIC DNA]</scope>
    <source>
        <strain evidence="1 2">Marx 270</strain>
    </source>
</reference>
<sequence length="251" mass="28632">LDARAVACKENWVITSPNMDFVEEPYIFEEEELCCRADGRLGVVDCFQWPQTHEKQYKYSICIPRKHSIPTLQIVWYDPTPSDFVVPTGSQFAVGTLQSAKVVAFEEALQNLIVFVVQLQHKILDIYTLLEYIEYVYPLLLNPLSCPPQANSTWMGCFVRATEVCKALYFAGVPVWLICSKEYIPLTMNIVRSVQLTYPDGIVRSMYMENSVVKPFPSIWQGPSNAFCQCVYTRVKEDLPLQLAVCSCTLD</sequence>